<dbReference type="EMBL" id="MU251254">
    <property type="protein sequence ID" value="KAG9254510.1"/>
    <property type="molecule type" value="Genomic_DNA"/>
</dbReference>
<organism evidence="2 3">
    <name type="scientific">Emericellopsis atlantica</name>
    <dbReference type="NCBI Taxonomy" id="2614577"/>
    <lineage>
        <taxon>Eukaryota</taxon>
        <taxon>Fungi</taxon>
        <taxon>Dikarya</taxon>
        <taxon>Ascomycota</taxon>
        <taxon>Pezizomycotina</taxon>
        <taxon>Sordariomycetes</taxon>
        <taxon>Hypocreomycetidae</taxon>
        <taxon>Hypocreales</taxon>
        <taxon>Bionectriaceae</taxon>
        <taxon>Emericellopsis</taxon>
    </lineage>
</organism>
<evidence type="ECO:0000256" key="1">
    <source>
        <dbReference type="SAM" id="SignalP"/>
    </source>
</evidence>
<dbReference type="AlphaFoldDB" id="A0A9P7ZMX1"/>
<evidence type="ECO:0000313" key="3">
    <source>
        <dbReference type="Proteomes" id="UP000887229"/>
    </source>
</evidence>
<protein>
    <submittedName>
        <fullName evidence="2">Uncharacterized protein</fullName>
    </submittedName>
</protein>
<evidence type="ECO:0000313" key="2">
    <source>
        <dbReference type="EMBL" id="KAG9254510.1"/>
    </source>
</evidence>
<feature type="signal peptide" evidence="1">
    <location>
        <begin position="1"/>
        <end position="23"/>
    </location>
</feature>
<sequence length="166" mass="19094">MGWQAWSTAITSMLTFLLQIANTTVDRCQQWRKKQAEGAKTVRDSPEKQNKRLLLSLFDFVFPSDIYKDSTGNVWRTWVAAEYTALKNALAEAYAEWRQSEKSLSRIKDLEDLAKKYQRSSSTESATLRKELASVKGESRSLRDKHKSLQDENVFLKDLVPNLVDT</sequence>
<dbReference type="RefSeq" id="XP_046118434.1">
    <property type="nucleotide sequence ID" value="XM_046262223.1"/>
</dbReference>
<proteinExistence type="predicted"/>
<keyword evidence="3" id="KW-1185">Reference proteome</keyword>
<reference evidence="2" key="1">
    <citation type="journal article" date="2021" name="IMA Fungus">
        <title>Genomic characterization of three marine fungi, including Emericellopsis atlantica sp. nov. with signatures of a generalist lifestyle and marine biomass degradation.</title>
        <authorList>
            <person name="Hagestad O.C."/>
            <person name="Hou L."/>
            <person name="Andersen J.H."/>
            <person name="Hansen E.H."/>
            <person name="Altermark B."/>
            <person name="Li C."/>
            <person name="Kuhnert E."/>
            <person name="Cox R.J."/>
            <person name="Crous P.W."/>
            <person name="Spatafora J.W."/>
            <person name="Lail K."/>
            <person name="Amirebrahimi M."/>
            <person name="Lipzen A."/>
            <person name="Pangilinan J."/>
            <person name="Andreopoulos W."/>
            <person name="Hayes R.D."/>
            <person name="Ng V."/>
            <person name="Grigoriev I.V."/>
            <person name="Jackson S.A."/>
            <person name="Sutton T.D.S."/>
            <person name="Dobson A.D.W."/>
            <person name="Rama T."/>
        </authorList>
    </citation>
    <scope>NUCLEOTIDE SEQUENCE</scope>
    <source>
        <strain evidence="2">TS7</strain>
    </source>
</reference>
<dbReference type="GeneID" id="70293126"/>
<name>A0A9P7ZMX1_9HYPO</name>
<accession>A0A9P7ZMX1</accession>
<comment type="caution">
    <text evidence="2">The sequence shown here is derived from an EMBL/GenBank/DDBJ whole genome shotgun (WGS) entry which is preliminary data.</text>
</comment>
<dbReference type="Proteomes" id="UP000887229">
    <property type="component" value="Unassembled WGS sequence"/>
</dbReference>
<feature type="chain" id="PRO_5040501725" evidence="1">
    <location>
        <begin position="24"/>
        <end position="166"/>
    </location>
</feature>
<keyword evidence="1" id="KW-0732">Signal</keyword>
<gene>
    <name evidence="2" type="ORF">F5Z01DRAFT_636586</name>
</gene>